<name>A0A3N0YXQ5_ANAGA</name>
<dbReference type="Proteomes" id="UP000281406">
    <property type="component" value="Unassembled WGS sequence"/>
</dbReference>
<protein>
    <submittedName>
        <fullName evidence="1">Uncharacterized protein</fullName>
    </submittedName>
</protein>
<dbReference type="OrthoDB" id="8843611at2759"/>
<sequence>MAKEEKQIDTCQQRVSELERYSRRWNLRLYGVEESEKENVRKKAIEVCQAVLPEEKNRLADAIDTVHRLGTKRQNDYKPRGIIIQFIARVYRDGVWKAAKTSPHLRDNGLRFAEDLSKEDRERRSKLWPVIKKAREEGKPAFFVGGRGFVNGSEVPLPT</sequence>
<dbReference type="EMBL" id="RJVU01019258">
    <property type="protein sequence ID" value="ROL51096.1"/>
    <property type="molecule type" value="Genomic_DNA"/>
</dbReference>
<dbReference type="Gene3D" id="3.30.70.1820">
    <property type="entry name" value="L1 transposable element, RRM domain"/>
    <property type="match status" value="1"/>
</dbReference>
<dbReference type="PANTHER" id="PTHR11505">
    <property type="entry name" value="L1 TRANSPOSABLE ELEMENT-RELATED"/>
    <property type="match status" value="1"/>
</dbReference>
<keyword evidence="2" id="KW-1185">Reference proteome</keyword>
<evidence type="ECO:0000313" key="1">
    <source>
        <dbReference type="EMBL" id="ROL51096.1"/>
    </source>
</evidence>
<dbReference type="InterPro" id="IPR004244">
    <property type="entry name" value="Transposase_22"/>
</dbReference>
<gene>
    <name evidence="1" type="ORF">DPX16_14627</name>
</gene>
<reference evidence="1 2" key="1">
    <citation type="submission" date="2018-10" db="EMBL/GenBank/DDBJ databases">
        <title>Genome assembly for a Yunnan-Guizhou Plateau 3E fish, Anabarilius grahami (Regan), and its evolutionary and genetic applications.</title>
        <authorList>
            <person name="Jiang W."/>
        </authorList>
    </citation>
    <scope>NUCLEOTIDE SEQUENCE [LARGE SCALE GENOMIC DNA]</scope>
    <source>
        <strain evidence="1">AG-KIZ</strain>
        <tissue evidence="1">Muscle</tissue>
    </source>
</reference>
<accession>A0A3N0YXQ5</accession>
<dbReference type="AlphaFoldDB" id="A0A3N0YXQ5"/>
<proteinExistence type="predicted"/>
<comment type="caution">
    <text evidence="1">The sequence shown here is derived from an EMBL/GenBank/DDBJ whole genome shotgun (WGS) entry which is preliminary data.</text>
</comment>
<organism evidence="1 2">
    <name type="scientific">Anabarilius grahami</name>
    <name type="common">Kanglang fish</name>
    <name type="synonym">Barilius grahami</name>
    <dbReference type="NCBI Taxonomy" id="495550"/>
    <lineage>
        <taxon>Eukaryota</taxon>
        <taxon>Metazoa</taxon>
        <taxon>Chordata</taxon>
        <taxon>Craniata</taxon>
        <taxon>Vertebrata</taxon>
        <taxon>Euteleostomi</taxon>
        <taxon>Actinopterygii</taxon>
        <taxon>Neopterygii</taxon>
        <taxon>Teleostei</taxon>
        <taxon>Ostariophysi</taxon>
        <taxon>Cypriniformes</taxon>
        <taxon>Xenocyprididae</taxon>
        <taxon>Xenocypridinae</taxon>
        <taxon>Xenocypridinae incertae sedis</taxon>
        <taxon>Anabarilius</taxon>
    </lineage>
</organism>
<evidence type="ECO:0000313" key="2">
    <source>
        <dbReference type="Proteomes" id="UP000281406"/>
    </source>
</evidence>